<dbReference type="InterPro" id="IPR003033">
    <property type="entry name" value="SCP2_sterol-bd_dom"/>
</dbReference>
<feature type="signal peptide" evidence="1">
    <location>
        <begin position="1"/>
        <end position="20"/>
    </location>
</feature>
<organism evidence="3 4">
    <name type="scientific">Thiobacillus denitrificans</name>
    <dbReference type="NCBI Taxonomy" id="36861"/>
    <lineage>
        <taxon>Bacteria</taxon>
        <taxon>Pseudomonadati</taxon>
        <taxon>Pseudomonadota</taxon>
        <taxon>Betaproteobacteria</taxon>
        <taxon>Nitrosomonadales</taxon>
        <taxon>Thiobacillaceae</taxon>
        <taxon>Thiobacillus</taxon>
    </lineage>
</organism>
<accession>A0A106BKV5</accession>
<evidence type="ECO:0000256" key="1">
    <source>
        <dbReference type="SAM" id="SignalP"/>
    </source>
</evidence>
<gene>
    <name evidence="3" type="ORF">ABW22_13260</name>
</gene>
<feature type="chain" id="PRO_5007125639" evidence="1">
    <location>
        <begin position="21"/>
        <end position="169"/>
    </location>
</feature>
<dbReference type="PATRIC" id="fig|36861.3.peg.2441"/>
<proteinExistence type="predicted"/>
<comment type="caution">
    <text evidence="3">The sequence shown here is derived from an EMBL/GenBank/DDBJ whole genome shotgun (WGS) entry which is preliminary data.</text>
</comment>
<evidence type="ECO:0000259" key="2">
    <source>
        <dbReference type="Pfam" id="PF02036"/>
    </source>
</evidence>
<reference evidence="3 4" key="1">
    <citation type="journal article" date="2015" name="Appl. Environ. Microbiol.">
        <title>Aerobic and Anaerobic Thiosulfate Oxidation by a Cold-Adapted, Subglacial Chemoautotroph.</title>
        <authorList>
            <person name="Harrold Z.R."/>
            <person name="Skidmore M.L."/>
            <person name="Hamilton T.L."/>
            <person name="Desch L."/>
            <person name="Amada K."/>
            <person name="van Gelder W."/>
            <person name="Glover K."/>
            <person name="Roden E.E."/>
            <person name="Boyd E.S."/>
        </authorList>
    </citation>
    <scope>NUCLEOTIDE SEQUENCE [LARGE SCALE GENOMIC DNA]</scope>
    <source>
        <strain evidence="3 4">RG</strain>
    </source>
</reference>
<feature type="domain" description="SCP2" evidence="2">
    <location>
        <begin position="66"/>
        <end position="149"/>
    </location>
</feature>
<dbReference type="Pfam" id="PF02036">
    <property type="entry name" value="SCP2"/>
    <property type="match status" value="1"/>
</dbReference>
<dbReference type="Gene3D" id="3.30.1050.10">
    <property type="entry name" value="SCP2 sterol-binding domain"/>
    <property type="match status" value="1"/>
</dbReference>
<sequence>MKYTTIALAALAMLSTAAHAAPAMMSTEWTAQACDAWNKDATLTDGLSDQWIKNNRDRGYKIIHLYRTDCGEATQTELKIADKNGKAMCVYGGAVQNTKMDHAVDYTMHATTERWNEMGAGEYGPMKAMMFGRLKFTGPKMEAMGVMGPFGAFLQLPGKIPGDQACPAK</sequence>
<keyword evidence="4" id="KW-1185">Reference proteome</keyword>
<evidence type="ECO:0000313" key="4">
    <source>
        <dbReference type="Proteomes" id="UP000064243"/>
    </source>
</evidence>
<dbReference type="EMBL" id="LDUG01000036">
    <property type="protein sequence ID" value="KVW94341.1"/>
    <property type="molecule type" value="Genomic_DNA"/>
</dbReference>
<protein>
    <submittedName>
        <fullName evidence="3">Sterol-binding protein</fullName>
    </submittedName>
</protein>
<dbReference type="OrthoDB" id="13708at2"/>
<evidence type="ECO:0000313" key="3">
    <source>
        <dbReference type="EMBL" id="KVW94341.1"/>
    </source>
</evidence>
<dbReference type="Proteomes" id="UP000064243">
    <property type="component" value="Unassembled WGS sequence"/>
</dbReference>
<name>A0A106BKV5_THIDE</name>
<dbReference type="InterPro" id="IPR036527">
    <property type="entry name" value="SCP2_sterol-bd_dom_sf"/>
</dbReference>
<dbReference type="RefSeq" id="WP_059757530.1">
    <property type="nucleotide sequence ID" value="NZ_LDUG01000036.1"/>
</dbReference>
<dbReference type="STRING" id="1123392.GCA_000376425_02962"/>
<keyword evidence="1" id="KW-0732">Signal</keyword>
<dbReference type="AlphaFoldDB" id="A0A106BKV5"/>
<dbReference type="SUPFAM" id="SSF55718">
    <property type="entry name" value="SCP-like"/>
    <property type="match status" value="1"/>
</dbReference>